<dbReference type="InterPro" id="IPR003661">
    <property type="entry name" value="HisK_dim/P_dom"/>
</dbReference>
<keyword evidence="4" id="KW-0597">Phosphoprotein</keyword>
<evidence type="ECO:0000313" key="15">
    <source>
        <dbReference type="Proteomes" id="UP001183643"/>
    </source>
</evidence>
<protein>
    <recommendedName>
        <fullName evidence="3">histidine kinase</fullName>
        <ecNumber evidence="3">2.7.13.3</ecNumber>
    </recommendedName>
</protein>
<evidence type="ECO:0000256" key="3">
    <source>
        <dbReference type="ARBA" id="ARBA00012438"/>
    </source>
</evidence>
<dbReference type="PROSITE" id="PS50885">
    <property type="entry name" value="HAMP"/>
    <property type="match status" value="1"/>
</dbReference>
<keyword evidence="15" id="KW-1185">Reference proteome</keyword>
<evidence type="ECO:0000259" key="13">
    <source>
        <dbReference type="PROSITE" id="PS50885"/>
    </source>
</evidence>
<gene>
    <name evidence="14" type="ORF">J2S41_003587</name>
</gene>
<keyword evidence="9" id="KW-0902">Two-component regulatory system</keyword>
<evidence type="ECO:0000259" key="12">
    <source>
        <dbReference type="PROSITE" id="PS50109"/>
    </source>
</evidence>
<dbReference type="RefSeq" id="WP_310369024.1">
    <property type="nucleotide sequence ID" value="NZ_JAVDYB010000001.1"/>
</dbReference>
<dbReference type="PRINTS" id="PR00344">
    <property type="entry name" value="BCTRLSENSOR"/>
</dbReference>
<dbReference type="Pfam" id="PF02518">
    <property type="entry name" value="HATPase_c"/>
    <property type="match status" value="1"/>
</dbReference>
<organism evidence="14 15">
    <name type="scientific">Catenuloplanes atrovinosus</name>
    <dbReference type="NCBI Taxonomy" id="137266"/>
    <lineage>
        <taxon>Bacteria</taxon>
        <taxon>Bacillati</taxon>
        <taxon>Actinomycetota</taxon>
        <taxon>Actinomycetes</taxon>
        <taxon>Micromonosporales</taxon>
        <taxon>Micromonosporaceae</taxon>
        <taxon>Catenuloplanes</taxon>
    </lineage>
</organism>
<proteinExistence type="predicted"/>
<feature type="domain" description="HAMP" evidence="13">
    <location>
        <begin position="170"/>
        <end position="225"/>
    </location>
</feature>
<evidence type="ECO:0000256" key="6">
    <source>
        <dbReference type="ARBA" id="ARBA00022692"/>
    </source>
</evidence>
<dbReference type="SUPFAM" id="SSF47384">
    <property type="entry name" value="Homodimeric domain of signal transducing histidine kinase"/>
    <property type="match status" value="1"/>
</dbReference>
<dbReference type="CDD" id="cd06225">
    <property type="entry name" value="HAMP"/>
    <property type="match status" value="1"/>
</dbReference>
<dbReference type="Gene3D" id="6.10.340.10">
    <property type="match status" value="1"/>
</dbReference>
<dbReference type="PANTHER" id="PTHR45436:SF5">
    <property type="entry name" value="SENSOR HISTIDINE KINASE TRCS"/>
    <property type="match status" value="1"/>
</dbReference>
<sequence length="447" mass="47971">MTLRRSLLLAMIGLTALGLLVVTGTATVMLRAHLLDRADDQLRAAAEVARYRFQLEALDPVQRPRTVREVVSVTEFLIEIRSTETGTVRMVGTAPVPARPLLERADLGVTEPQDVDGFRAVVVHDRGMTILVALPVEPVNATARRLAAVAAVTSLAVLAVLTAFARWVLIRRLRPLNEIAAAATELADGHLDRRVPDPPHGPRTEVGRLTTAVNGMLTRIQAALADRERSEQRMRDFVADASHELRTPVTAIRGYLQLVRTGVVDLHARPDVLRRLEQEANRMSSMVTSLLYLARLDAEPPARHAPVDLAALARDAVADAAAVEPDRPLAVAAPEHCEVVGDEDSLRRVLANLLSNVRAHTPPGTAARVTLTAGPERVRLAVTDDGPGLDADAAAHAFDRFWRAGAARSEADGAGLGLAIVAEVIHAHGGDVGIDGSTVWCTLPRPA</sequence>
<keyword evidence="5 14" id="KW-0808">Transferase</keyword>
<keyword evidence="6 11" id="KW-0812">Transmembrane</keyword>
<name>A0AAE4CBE4_9ACTN</name>
<dbReference type="GO" id="GO:0005886">
    <property type="term" value="C:plasma membrane"/>
    <property type="evidence" value="ECO:0007669"/>
    <property type="project" value="UniProtKB-SubCell"/>
</dbReference>
<dbReference type="SMART" id="SM00388">
    <property type="entry name" value="HisKA"/>
    <property type="match status" value="1"/>
</dbReference>
<dbReference type="SMART" id="SM00387">
    <property type="entry name" value="HATPase_c"/>
    <property type="match status" value="1"/>
</dbReference>
<dbReference type="PROSITE" id="PS50109">
    <property type="entry name" value="HIS_KIN"/>
    <property type="match status" value="1"/>
</dbReference>
<dbReference type="EC" id="2.7.13.3" evidence="3"/>
<dbReference type="CDD" id="cd00075">
    <property type="entry name" value="HATPase"/>
    <property type="match status" value="1"/>
</dbReference>
<dbReference type="SUPFAM" id="SSF158472">
    <property type="entry name" value="HAMP domain-like"/>
    <property type="match status" value="1"/>
</dbReference>
<evidence type="ECO:0000256" key="4">
    <source>
        <dbReference type="ARBA" id="ARBA00022553"/>
    </source>
</evidence>
<evidence type="ECO:0000256" key="2">
    <source>
        <dbReference type="ARBA" id="ARBA00004236"/>
    </source>
</evidence>
<comment type="catalytic activity">
    <reaction evidence="1">
        <text>ATP + protein L-histidine = ADP + protein N-phospho-L-histidine.</text>
        <dbReference type="EC" id="2.7.13.3"/>
    </reaction>
</comment>
<feature type="transmembrane region" description="Helical" evidence="11">
    <location>
        <begin position="146"/>
        <end position="169"/>
    </location>
</feature>
<dbReference type="EMBL" id="JAVDYB010000001">
    <property type="protein sequence ID" value="MDR7276809.1"/>
    <property type="molecule type" value="Genomic_DNA"/>
</dbReference>
<evidence type="ECO:0000256" key="5">
    <source>
        <dbReference type="ARBA" id="ARBA00022679"/>
    </source>
</evidence>
<dbReference type="InterPro" id="IPR050428">
    <property type="entry name" value="TCS_sensor_his_kinase"/>
</dbReference>
<dbReference type="SMART" id="SM00304">
    <property type="entry name" value="HAMP"/>
    <property type="match status" value="1"/>
</dbReference>
<evidence type="ECO:0000256" key="7">
    <source>
        <dbReference type="ARBA" id="ARBA00022777"/>
    </source>
</evidence>
<comment type="caution">
    <text evidence="14">The sequence shown here is derived from an EMBL/GenBank/DDBJ whole genome shotgun (WGS) entry which is preliminary data.</text>
</comment>
<accession>A0AAE4CBE4</accession>
<dbReference type="Proteomes" id="UP001183643">
    <property type="component" value="Unassembled WGS sequence"/>
</dbReference>
<keyword evidence="10 11" id="KW-0472">Membrane</keyword>
<keyword evidence="7 14" id="KW-0418">Kinase</keyword>
<dbReference type="PANTHER" id="PTHR45436">
    <property type="entry name" value="SENSOR HISTIDINE KINASE YKOH"/>
    <property type="match status" value="1"/>
</dbReference>
<evidence type="ECO:0000256" key="1">
    <source>
        <dbReference type="ARBA" id="ARBA00000085"/>
    </source>
</evidence>
<dbReference type="CDD" id="cd00082">
    <property type="entry name" value="HisKA"/>
    <property type="match status" value="1"/>
</dbReference>
<dbReference type="InterPro" id="IPR004358">
    <property type="entry name" value="Sig_transdc_His_kin-like_C"/>
</dbReference>
<dbReference type="InterPro" id="IPR003660">
    <property type="entry name" value="HAMP_dom"/>
</dbReference>
<evidence type="ECO:0000256" key="10">
    <source>
        <dbReference type="ARBA" id="ARBA00023136"/>
    </source>
</evidence>
<evidence type="ECO:0000256" key="11">
    <source>
        <dbReference type="SAM" id="Phobius"/>
    </source>
</evidence>
<dbReference type="Gene3D" id="3.30.565.10">
    <property type="entry name" value="Histidine kinase-like ATPase, C-terminal domain"/>
    <property type="match status" value="1"/>
</dbReference>
<feature type="domain" description="Histidine kinase" evidence="12">
    <location>
        <begin position="240"/>
        <end position="435"/>
    </location>
</feature>
<reference evidence="14" key="1">
    <citation type="submission" date="2023-07" db="EMBL/GenBank/DDBJ databases">
        <title>Sequencing the genomes of 1000 actinobacteria strains.</title>
        <authorList>
            <person name="Klenk H.-P."/>
        </authorList>
    </citation>
    <scope>NUCLEOTIDE SEQUENCE</scope>
    <source>
        <strain evidence="14">DSM 44707</strain>
    </source>
</reference>
<dbReference type="InterPro" id="IPR003594">
    <property type="entry name" value="HATPase_dom"/>
</dbReference>
<evidence type="ECO:0000256" key="8">
    <source>
        <dbReference type="ARBA" id="ARBA00022989"/>
    </source>
</evidence>
<dbReference type="GO" id="GO:0000155">
    <property type="term" value="F:phosphorelay sensor kinase activity"/>
    <property type="evidence" value="ECO:0007669"/>
    <property type="project" value="InterPro"/>
</dbReference>
<evidence type="ECO:0000256" key="9">
    <source>
        <dbReference type="ARBA" id="ARBA00023012"/>
    </source>
</evidence>
<evidence type="ECO:0000313" key="14">
    <source>
        <dbReference type="EMBL" id="MDR7276809.1"/>
    </source>
</evidence>
<dbReference type="InterPro" id="IPR036890">
    <property type="entry name" value="HATPase_C_sf"/>
</dbReference>
<dbReference type="FunFam" id="1.10.287.130:FF:000001">
    <property type="entry name" value="Two-component sensor histidine kinase"/>
    <property type="match status" value="1"/>
</dbReference>
<dbReference type="InterPro" id="IPR036097">
    <property type="entry name" value="HisK_dim/P_sf"/>
</dbReference>
<dbReference type="Gene3D" id="1.10.287.130">
    <property type="match status" value="1"/>
</dbReference>
<dbReference type="SUPFAM" id="SSF55874">
    <property type="entry name" value="ATPase domain of HSP90 chaperone/DNA topoisomerase II/histidine kinase"/>
    <property type="match status" value="1"/>
</dbReference>
<dbReference type="InterPro" id="IPR005467">
    <property type="entry name" value="His_kinase_dom"/>
</dbReference>
<dbReference type="Pfam" id="PF00512">
    <property type="entry name" value="HisKA"/>
    <property type="match status" value="1"/>
</dbReference>
<comment type="subcellular location">
    <subcellularLocation>
        <location evidence="2">Cell membrane</location>
    </subcellularLocation>
</comment>
<dbReference type="AlphaFoldDB" id="A0AAE4CBE4"/>
<dbReference type="Pfam" id="PF00672">
    <property type="entry name" value="HAMP"/>
    <property type="match status" value="1"/>
</dbReference>
<keyword evidence="8 11" id="KW-1133">Transmembrane helix</keyword>